<feature type="transmembrane region" description="Helical" evidence="5">
    <location>
        <begin position="302"/>
        <end position="326"/>
    </location>
</feature>
<sequence>MKKAANWQLHGLIFATLYCVFMNAAPRAFGVPVMWAIAFLLALRLGGWQYFWGHYRRVVWGVLALTAFSVLSARLPGRAVVGGYELLRSLSLILPALVLVAQDVPQQVLNWLKAYVLIFSLLFLVMYLTGLAPPGPYEHMYAWAFAHFGNPHNLINVSALVLLGAVVLLVFEDRMPMRAVLAVLCAFSVWVQWVLQSEGAYLALGICACTWVALRYGGALRVLGGLGVCAGVAVYVLLMLNIELAKASLGLSLESFEIRAIMNERLLALVAERPWVGYGMNNFKGLADTAVLGVLYVYPHQIYLEALFSFGVLGCALFVAVIHAVFRFSSRSAIVADPLAMLGFLLVMYMAGKGLTDMKLIDIQPLGIFMLGAGFMARRSLFSRPLQNLEA</sequence>
<gene>
    <name evidence="7" type="ORF">M622_11565</name>
</gene>
<name>S9ZT81_9RHOO</name>
<dbReference type="InterPro" id="IPR051533">
    <property type="entry name" value="WaaL-like"/>
</dbReference>
<feature type="transmembrane region" description="Helical" evidence="5">
    <location>
        <begin position="31"/>
        <end position="51"/>
    </location>
</feature>
<dbReference type="AlphaFoldDB" id="S9ZT81"/>
<dbReference type="OrthoDB" id="5508566at2"/>
<feature type="transmembrane region" description="Helical" evidence="5">
    <location>
        <begin position="7"/>
        <end position="25"/>
    </location>
</feature>
<dbReference type="Proteomes" id="UP000015455">
    <property type="component" value="Unassembled WGS sequence"/>
</dbReference>
<feature type="transmembrane region" description="Helical" evidence="5">
    <location>
        <begin position="153"/>
        <end position="171"/>
    </location>
</feature>
<evidence type="ECO:0000256" key="5">
    <source>
        <dbReference type="SAM" id="Phobius"/>
    </source>
</evidence>
<keyword evidence="8" id="KW-1185">Reference proteome</keyword>
<keyword evidence="3 5" id="KW-1133">Transmembrane helix</keyword>
<comment type="subcellular location">
    <subcellularLocation>
        <location evidence="1">Membrane</location>
        <topology evidence="1">Multi-pass membrane protein</topology>
    </subcellularLocation>
</comment>
<feature type="transmembrane region" description="Helical" evidence="5">
    <location>
        <begin position="178"/>
        <end position="195"/>
    </location>
</feature>
<feature type="domain" description="O-antigen ligase-related" evidence="6">
    <location>
        <begin position="190"/>
        <end position="319"/>
    </location>
</feature>
<feature type="transmembrane region" description="Helical" evidence="5">
    <location>
        <begin position="222"/>
        <end position="242"/>
    </location>
</feature>
<comment type="caution">
    <text evidence="7">The sequence shown here is derived from an EMBL/GenBank/DDBJ whole genome shotgun (WGS) entry which is preliminary data.</text>
</comment>
<dbReference type="STRING" id="1348657.M622_11565"/>
<feature type="transmembrane region" description="Helical" evidence="5">
    <location>
        <begin position="201"/>
        <end position="217"/>
    </location>
</feature>
<evidence type="ECO:0000256" key="2">
    <source>
        <dbReference type="ARBA" id="ARBA00022692"/>
    </source>
</evidence>
<accession>S9ZT81</accession>
<evidence type="ECO:0000256" key="1">
    <source>
        <dbReference type="ARBA" id="ARBA00004141"/>
    </source>
</evidence>
<dbReference type="EMBL" id="ATJV01000042">
    <property type="protein sequence ID" value="EPZ16727.1"/>
    <property type="molecule type" value="Genomic_DNA"/>
</dbReference>
<protein>
    <recommendedName>
        <fullName evidence="6">O-antigen ligase-related domain-containing protein</fullName>
    </recommendedName>
</protein>
<dbReference type="GO" id="GO:0016020">
    <property type="term" value="C:membrane"/>
    <property type="evidence" value="ECO:0007669"/>
    <property type="project" value="UniProtKB-SubCell"/>
</dbReference>
<feature type="transmembrane region" description="Helical" evidence="5">
    <location>
        <begin position="81"/>
        <end position="100"/>
    </location>
</feature>
<feature type="transmembrane region" description="Helical" evidence="5">
    <location>
        <begin position="333"/>
        <end position="351"/>
    </location>
</feature>
<feature type="transmembrane region" description="Helical" evidence="5">
    <location>
        <begin position="58"/>
        <end position="75"/>
    </location>
</feature>
<feature type="transmembrane region" description="Helical" evidence="5">
    <location>
        <begin position="112"/>
        <end position="133"/>
    </location>
</feature>
<organism evidence="7 8">
    <name type="scientific">Thauera terpenica 58Eu</name>
    <dbReference type="NCBI Taxonomy" id="1348657"/>
    <lineage>
        <taxon>Bacteria</taxon>
        <taxon>Pseudomonadati</taxon>
        <taxon>Pseudomonadota</taxon>
        <taxon>Betaproteobacteria</taxon>
        <taxon>Rhodocyclales</taxon>
        <taxon>Zoogloeaceae</taxon>
        <taxon>Thauera</taxon>
    </lineage>
</organism>
<keyword evidence="4 5" id="KW-0472">Membrane</keyword>
<dbReference type="Pfam" id="PF04932">
    <property type="entry name" value="Wzy_C"/>
    <property type="match status" value="1"/>
</dbReference>
<evidence type="ECO:0000313" key="8">
    <source>
        <dbReference type="Proteomes" id="UP000015455"/>
    </source>
</evidence>
<reference evidence="7 8" key="1">
    <citation type="submission" date="2013-06" db="EMBL/GenBank/DDBJ databases">
        <title>Draft genome sequence of Thauera terpenica.</title>
        <authorList>
            <person name="Liu B."/>
            <person name="Frostegard A.H."/>
            <person name="Shapleigh J.P."/>
        </authorList>
    </citation>
    <scope>NUCLEOTIDE SEQUENCE [LARGE SCALE GENOMIC DNA]</scope>
    <source>
        <strain evidence="7 8">58Eu</strain>
    </source>
</reference>
<evidence type="ECO:0000259" key="6">
    <source>
        <dbReference type="Pfam" id="PF04932"/>
    </source>
</evidence>
<dbReference type="PANTHER" id="PTHR37422">
    <property type="entry name" value="TEICHURONIC ACID BIOSYNTHESIS PROTEIN TUAE"/>
    <property type="match status" value="1"/>
</dbReference>
<dbReference type="RefSeq" id="WP_021248298.1">
    <property type="nucleotide sequence ID" value="NZ_ATJV01000042.1"/>
</dbReference>
<keyword evidence="2 5" id="KW-0812">Transmembrane</keyword>
<dbReference type="PANTHER" id="PTHR37422:SF13">
    <property type="entry name" value="LIPOPOLYSACCHARIDE BIOSYNTHESIS PROTEIN PA4999-RELATED"/>
    <property type="match status" value="1"/>
</dbReference>
<evidence type="ECO:0000256" key="4">
    <source>
        <dbReference type="ARBA" id="ARBA00023136"/>
    </source>
</evidence>
<evidence type="ECO:0000313" key="7">
    <source>
        <dbReference type="EMBL" id="EPZ16727.1"/>
    </source>
</evidence>
<evidence type="ECO:0000256" key="3">
    <source>
        <dbReference type="ARBA" id="ARBA00022989"/>
    </source>
</evidence>
<feature type="transmembrane region" description="Helical" evidence="5">
    <location>
        <begin position="363"/>
        <end position="381"/>
    </location>
</feature>
<proteinExistence type="predicted"/>
<dbReference type="InterPro" id="IPR007016">
    <property type="entry name" value="O-antigen_ligase-rel_domated"/>
</dbReference>
<dbReference type="PATRIC" id="fig|1348657.5.peg.852"/>